<dbReference type="EMBL" id="CP097511">
    <property type="protein sequence ID" value="URE45551.1"/>
    <property type="molecule type" value="Genomic_DNA"/>
</dbReference>
<feature type="region of interest" description="Disordered" evidence="1">
    <location>
        <begin position="26"/>
        <end position="58"/>
    </location>
</feature>
<accession>A0A9E7I4X0</accession>
<proteinExistence type="predicted"/>
<sequence length="127" mass="14476">MRSLRRSQHVFGRRCFGHFCPRIAPPNKATRTMRTTEGEKLQNRADEGEEERRSSTSFPFSPLLQAAIRSSSSSLSRMASLVKERSELSFGTLLFGLFSCFDRFSFYEERSFFSCCLRAGGDVKIKA</sequence>
<dbReference type="Proteomes" id="UP001055439">
    <property type="component" value="Chromosome 9"/>
</dbReference>
<evidence type="ECO:0000256" key="1">
    <source>
        <dbReference type="SAM" id="MobiDB-lite"/>
    </source>
</evidence>
<evidence type="ECO:0000313" key="2">
    <source>
        <dbReference type="EMBL" id="URE45551.1"/>
    </source>
</evidence>
<protein>
    <submittedName>
        <fullName evidence="2">Uncharacterized protein</fullName>
    </submittedName>
</protein>
<dbReference type="OrthoDB" id="5607at2759"/>
<feature type="compositionally biased region" description="Basic and acidic residues" evidence="1">
    <location>
        <begin position="34"/>
        <end position="54"/>
    </location>
</feature>
<dbReference type="AlphaFoldDB" id="A0A9E7I4X0"/>
<gene>
    <name evidence="2" type="ORF">MUK42_26453</name>
</gene>
<dbReference type="EMBL" id="CP097511">
    <property type="protein sequence ID" value="URE45548.1"/>
    <property type="molecule type" value="Genomic_DNA"/>
</dbReference>
<name>A0A9E7I4X0_9LILI</name>
<reference evidence="2" key="1">
    <citation type="submission" date="2022-05" db="EMBL/GenBank/DDBJ databases">
        <title>The Musa troglodytarum L. genome provides insights into the mechanism of non-climacteric behaviour and enrichment of carotenoids.</title>
        <authorList>
            <person name="Wang J."/>
        </authorList>
    </citation>
    <scope>NUCLEOTIDE SEQUENCE</scope>
    <source>
        <tissue evidence="2">Leaf</tissue>
    </source>
</reference>
<evidence type="ECO:0000313" key="3">
    <source>
        <dbReference type="Proteomes" id="UP001055439"/>
    </source>
</evidence>
<organism evidence="2 3">
    <name type="scientific">Musa troglodytarum</name>
    <name type="common">fe'i banana</name>
    <dbReference type="NCBI Taxonomy" id="320322"/>
    <lineage>
        <taxon>Eukaryota</taxon>
        <taxon>Viridiplantae</taxon>
        <taxon>Streptophyta</taxon>
        <taxon>Embryophyta</taxon>
        <taxon>Tracheophyta</taxon>
        <taxon>Spermatophyta</taxon>
        <taxon>Magnoliopsida</taxon>
        <taxon>Liliopsida</taxon>
        <taxon>Zingiberales</taxon>
        <taxon>Musaceae</taxon>
        <taxon>Musa</taxon>
    </lineage>
</organism>
<keyword evidence="3" id="KW-1185">Reference proteome</keyword>